<evidence type="ECO:0000256" key="1">
    <source>
        <dbReference type="SAM" id="MobiDB-lite"/>
    </source>
</evidence>
<proteinExistence type="predicted"/>
<dbReference type="AlphaFoldDB" id="A0A016V1L3"/>
<feature type="compositionally biased region" description="Basic and acidic residues" evidence="1">
    <location>
        <begin position="46"/>
        <end position="69"/>
    </location>
</feature>
<gene>
    <name evidence="2" type="primary">Acey_s0020.g237</name>
    <name evidence="2" type="ORF">Y032_0020g237</name>
</gene>
<reference evidence="3" key="1">
    <citation type="journal article" date="2015" name="Nat. Genet.">
        <title>The genome and transcriptome of the zoonotic hookworm Ancylostoma ceylanicum identify infection-specific gene families.</title>
        <authorList>
            <person name="Schwarz E.M."/>
            <person name="Hu Y."/>
            <person name="Antoshechkin I."/>
            <person name="Miller M.M."/>
            <person name="Sternberg P.W."/>
            <person name="Aroian R.V."/>
        </authorList>
    </citation>
    <scope>NUCLEOTIDE SEQUENCE</scope>
    <source>
        <strain evidence="3">HY135</strain>
    </source>
</reference>
<comment type="caution">
    <text evidence="2">The sequence shown here is derived from an EMBL/GenBank/DDBJ whole genome shotgun (WGS) entry which is preliminary data.</text>
</comment>
<accession>A0A016V1L3</accession>
<feature type="region of interest" description="Disordered" evidence="1">
    <location>
        <begin position="36"/>
        <end position="69"/>
    </location>
</feature>
<protein>
    <submittedName>
        <fullName evidence="2">Uncharacterized protein</fullName>
    </submittedName>
</protein>
<dbReference type="EMBL" id="JARK01001356">
    <property type="protein sequence ID" value="EYC21136.1"/>
    <property type="molecule type" value="Genomic_DNA"/>
</dbReference>
<dbReference type="Proteomes" id="UP000024635">
    <property type="component" value="Unassembled WGS sequence"/>
</dbReference>
<keyword evidence="3" id="KW-1185">Reference proteome</keyword>
<evidence type="ECO:0000313" key="3">
    <source>
        <dbReference type="Proteomes" id="UP000024635"/>
    </source>
</evidence>
<organism evidence="2 3">
    <name type="scientific">Ancylostoma ceylanicum</name>
    <dbReference type="NCBI Taxonomy" id="53326"/>
    <lineage>
        <taxon>Eukaryota</taxon>
        <taxon>Metazoa</taxon>
        <taxon>Ecdysozoa</taxon>
        <taxon>Nematoda</taxon>
        <taxon>Chromadorea</taxon>
        <taxon>Rhabditida</taxon>
        <taxon>Rhabditina</taxon>
        <taxon>Rhabditomorpha</taxon>
        <taxon>Strongyloidea</taxon>
        <taxon>Ancylostomatidae</taxon>
        <taxon>Ancylostomatinae</taxon>
        <taxon>Ancylostoma</taxon>
    </lineage>
</organism>
<name>A0A016V1L3_9BILA</name>
<sequence>MKIADIQLTWLENRGNRLRGMLAFLNAAVLEAAKGNAQNPHPQTDPCEHHALNEEKMSNYKSEFGRGND</sequence>
<evidence type="ECO:0000313" key="2">
    <source>
        <dbReference type="EMBL" id="EYC21136.1"/>
    </source>
</evidence>